<keyword evidence="5" id="KW-0135">Cellulose biosynthesis</keyword>
<reference evidence="10 11" key="1">
    <citation type="submission" date="2020-08" db="EMBL/GenBank/DDBJ databases">
        <title>Functional genomics of gut bacteria from endangered species of beetles.</title>
        <authorList>
            <person name="Carlos-Shanley C."/>
        </authorList>
    </citation>
    <scope>NUCLEOTIDE SEQUENCE [LARGE SCALE GENOMIC DNA]</scope>
    <source>
        <strain evidence="10 11">S00192</strain>
    </source>
</reference>
<dbReference type="SMART" id="SM00028">
    <property type="entry name" value="TPR"/>
    <property type="match status" value="7"/>
</dbReference>
<evidence type="ECO:0000313" key="11">
    <source>
        <dbReference type="Proteomes" id="UP000556201"/>
    </source>
</evidence>
<feature type="domain" description="Cellulose synthase operon C C-terminal" evidence="9">
    <location>
        <begin position="705"/>
        <end position="1049"/>
    </location>
</feature>
<dbReference type="GO" id="GO:0030244">
    <property type="term" value="P:cellulose biosynthetic process"/>
    <property type="evidence" value="ECO:0007669"/>
    <property type="project" value="UniProtKB-KW"/>
</dbReference>
<evidence type="ECO:0000259" key="9">
    <source>
        <dbReference type="Pfam" id="PF05420"/>
    </source>
</evidence>
<protein>
    <submittedName>
        <fullName evidence="10">Tetratricopeptide (TPR) repeat protein</fullName>
    </submittedName>
</protein>
<comment type="pathway">
    <text evidence="1">Glycan metabolism; bacterial cellulose biosynthesis.</text>
</comment>
<sequence>MKSLLKLSVASGVVLLALVGPMNVASAQIGSGAVADLVRQGDFWRSRGRGDLAAQAYNRALQLDPGNAAARRGLAGPAQGPAPAAPARPAPSTGDSSTTQAAAPRQTAQPRATTSAADRAGRMRVAGYAALDRGELASAATQFQQALAINGRDTDALGGLGVTRLRQERFSEARDLLERASQGAGASRWTEALASARFFALLGEAETAGQANDSRRSEALLNQLLASAATPEQKSLVAVQLGDLLMLQSRYAEARAAYAQAEGTSADAAYKIANAEAAQAAADGNPQRAETAYREALERGGGGDPWLRYAFAGFLLEQGRASDGAAIIQPLQTSTSAESLYAAALYYNQAERPAEALRLLRRVPEAGRTAEMRSLEAEVGLVDAEKQARALAASGRANEALALLDRLNVPGASVGQQIRLGGAYYALGSHDRAASLASAAAAQPGGSATSVEPLVRLLAQTGQDETALGVIQRATGGSTTSAAARRLYSILAVASADRLREDGMRAEAFDVLQSGWSVAPQDPAILVSLGRLYQDGDMTQEAAQVFELALQRKPGDPDALTGLADTASAQGDFAKARQSYRLLLRDRPQDVNAYLTGARVEQAAGDRRAARRLLEQADALGQPRGLAAGSAFTVANPFRNASQNRTSVPINPFAPETLRGVGRSSDGEPVRTPVQQALAELESDDAPMVDAAVEARVRSGEDGLSRLNALTTTISASTPVGQGRIGLSVAPTVIDAGDLNRSASARFGRNATAEALAIVAQQPTVLATPDSQYAAGVALSAYYESPTISADVGSTPLGFERKNVQAGFTWRPRLGAHGALKVFAERRPVTDSVLSYAGAVDPVSGQSWGSVMKTGGGIGASWEQGGTGLFGDVAYRAYAGQGVSDNKALELNIGAYRRLYGSDAMNVTAGISLNYQAFDRNLSYFTFGHGGYFSPQSFVSTAFPIDVRWKRGDWSINAQFSPGYQTYQQDAVALYPEDPTAQGQLTALKLLNNDVRAQYDSESRSGFAFSGGVEGWRQMGATAIGLDARMNTFGNYDEYRMNLRLKQAFGAGQ</sequence>
<evidence type="ECO:0000256" key="5">
    <source>
        <dbReference type="ARBA" id="ARBA00022916"/>
    </source>
</evidence>
<gene>
    <name evidence="10" type="ORF">HNP47_000005</name>
</gene>
<keyword evidence="2 8" id="KW-0732">Signal</keyword>
<name>A0A7W9L486_BREVE</name>
<dbReference type="Pfam" id="PF14559">
    <property type="entry name" value="TPR_19"/>
    <property type="match status" value="2"/>
</dbReference>
<evidence type="ECO:0000256" key="8">
    <source>
        <dbReference type="SAM" id="SignalP"/>
    </source>
</evidence>
<dbReference type="PROSITE" id="PS50005">
    <property type="entry name" value="TPR"/>
    <property type="match status" value="2"/>
</dbReference>
<evidence type="ECO:0000256" key="3">
    <source>
        <dbReference type="ARBA" id="ARBA00022737"/>
    </source>
</evidence>
<accession>A0A7W9L486</accession>
<dbReference type="AlphaFoldDB" id="A0A7W9L486"/>
<dbReference type="GO" id="GO:0019867">
    <property type="term" value="C:outer membrane"/>
    <property type="evidence" value="ECO:0007669"/>
    <property type="project" value="InterPro"/>
</dbReference>
<keyword evidence="4 6" id="KW-0802">TPR repeat</keyword>
<dbReference type="InterPro" id="IPR019734">
    <property type="entry name" value="TPR_rpt"/>
</dbReference>
<dbReference type="SUPFAM" id="SSF81901">
    <property type="entry name" value="HCP-like"/>
    <property type="match status" value="1"/>
</dbReference>
<dbReference type="UniPathway" id="UPA00694"/>
<feature type="repeat" description="TPR" evidence="6">
    <location>
        <begin position="34"/>
        <end position="67"/>
    </location>
</feature>
<dbReference type="InterPro" id="IPR008410">
    <property type="entry name" value="BCSC_C"/>
</dbReference>
<evidence type="ECO:0000256" key="6">
    <source>
        <dbReference type="PROSITE-ProRule" id="PRU00339"/>
    </source>
</evidence>
<dbReference type="Gene3D" id="1.25.40.10">
    <property type="entry name" value="Tetratricopeptide repeat domain"/>
    <property type="match status" value="3"/>
</dbReference>
<dbReference type="RefSeq" id="WP_184277324.1">
    <property type="nucleotide sequence ID" value="NZ_JACHLJ010000001.1"/>
</dbReference>
<evidence type="ECO:0000256" key="4">
    <source>
        <dbReference type="ARBA" id="ARBA00022803"/>
    </source>
</evidence>
<feature type="repeat" description="TPR" evidence="6">
    <location>
        <begin position="523"/>
        <end position="556"/>
    </location>
</feature>
<evidence type="ECO:0000256" key="1">
    <source>
        <dbReference type="ARBA" id="ARBA00005186"/>
    </source>
</evidence>
<feature type="compositionally biased region" description="Low complexity" evidence="7">
    <location>
        <begin position="70"/>
        <end position="82"/>
    </location>
</feature>
<dbReference type="SUPFAM" id="SSF48452">
    <property type="entry name" value="TPR-like"/>
    <property type="match status" value="2"/>
</dbReference>
<dbReference type="PANTHER" id="PTHR45586:SF1">
    <property type="entry name" value="LIPOPOLYSACCHARIDE ASSEMBLY PROTEIN B"/>
    <property type="match status" value="1"/>
</dbReference>
<evidence type="ECO:0000256" key="7">
    <source>
        <dbReference type="SAM" id="MobiDB-lite"/>
    </source>
</evidence>
<dbReference type="EMBL" id="JACHLJ010000001">
    <property type="protein sequence ID" value="MBB5770036.1"/>
    <property type="molecule type" value="Genomic_DNA"/>
</dbReference>
<feature type="signal peptide" evidence="8">
    <location>
        <begin position="1"/>
        <end position="27"/>
    </location>
</feature>
<dbReference type="InterPro" id="IPR051012">
    <property type="entry name" value="CellSynth/LPSAsmb/PSIAsmb"/>
</dbReference>
<dbReference type="PANTHER" id="PTHR45586">
    <property type="entry name" value="TPR REPEAT-CONTAINING PROTEIN PA4667"/>
    <property type="match status" value="1"/>
</dbReference>
<feature type="compositionally biased region" description="Low complexity" evidence="7">
    <location>
        <begin position="98"/>
        <end position="114"/>
    </location>
</feature>
<evidence type="ECO:0000256" key="2">
    <source>
        <dbReference type="ARBA" id="ARBA00022729"/>
    </source>
</evidence>
<proteinExistence type="predicted"/>
<organism evidence="10 11">
    <name type="scientific">Brevundimonas vesicularis</name>
    <name type="common">Pseudomonas vesicularis</name>
    <dbReference type="NCBI Taxonomy" id="41276"/>
    <lineage>
        <taxon>Bacteria</taxon>
        <taxon>Pseudomonadati</taxon>
        <taxon>Pseudomonadota</taxon>
        <taxon>Alphaproteobacteria</taxon>
        <taxon>Caulobacterales</taxon>
        <taxon>Caulobacteraceae</taxon>
        <taxon>Brevundimonas</taxon>
    </lineage>
</organism>
<feature type="region of interest" description="Disordered" evidence="7">
    <location>
        <begin position="70"/>
        <end position="119"/>
    </location>
</feature>
<keyword evidence="3" id="KW-0677">Repeat</keyword>
<feature type="chain" id="PRO_5030592844" evidence="8">
    <location>
        <begin position="28"/>
        <end position="1053"/>
    </location>
</feature>
<comment type="caution">
    <text evidence="10">The sequence shown here is derived from an EMBL/GenBank/DDBJ whole genome shotgun (WGS) entry which is preliminary data.</text>
</comment>
<dbReference type="Proteomes" id="UP000556201">
    <property type="component" value="Unassembled WGS sequence"/>
</dbReference>
<evidence type="ECO:0000313" key="10">
    <source>
        <dbReference type="EMBL" id="MBB5770036.1"/>
    </source>
</evidence>
<dbReference type="Pfam" id="PF05420">
    <property type="entry name" value="BCSC_C"/>
    <property type="match status" value="1"/>
</dbReference>
<dbReference type="InterPro" id="IPR011990">
    <property type="entry name" value="TPR-like_helical_dom_sf"/>
</dbReference>